<dbReference type="SUPFAM" id="SSF54768">
    <property type="entry name" value="dsRNA-binding domain-like"/>
    <property type="match status" value="1"/>
</dbReference>
<evidence type="ECO:0000259" key="16">
    <source>
        <dbReference type="PROSITE" id="PS50137"/>
    </source>
</evidence>
<dbReference type="SMART" id="SM00535">
    <property type="entry name" value="RIBOc"/>
    <property type="match status" value="1"/>
</dbReference>
<dbReference type="InterPro" id="IPR000999">
    <property type="entry name" value="RNase_III_dom"/>
</dbReference>
<dbReference type="Pfam" id="PF00035">
    <property type="entry name" value="dsrm"/>
    <property type="match status" value="1"/>
</dbReference>
<keyword evidence="14" id="KW-0460">Magnesium</keyword>
<dbReference type="PROSITE" id="PS00517">
    <property type="entry name" value="RNASE_3_1"/>
    <property type="match status" value="1"/>
</dbReference>
<evidence type="ECO:0000256" key="8">
    <source>
        <dbReference type="ARBA" id="ARBA00022664"/>
    </source>
</evidence>
<keyword evidence="8" id="KW-0507">mRNA processing</keyword>
<dbReference type="GO" id="GO:0042802">
    <property type="term" value="F:identical protein binding"/>
    <property type="evidence" value="ECO:0007669"/>
    <property type="project" value="UniProtKB-ARBA"/>
</dbReference>
<keyword evidence="6" id="KW-0963">Cytoplasm</keyword>
<evidence type="ECO:0000256" key="5">
    <source>
        <dbReference type="ARBA" id="ARBA00012177"/>
    </source>
</evidence>
<dbReference type="GO" id="GO:0006364">
    <property type="term" value="P:rRNA processing"/>
    <property type="evidence" value="ECO:0007669"/>
    <property type="project" value="UniProtKB-KW"/>
</dbReference>
<dbReference type="EC" id="3.1.26.3" evidence="5"/>
<dbReference type="PANTHER" id="PTHR11207">
    <property type="entry name" value="RIBONUCLEASE III"/>
    <property type="match status" value="1"/>
</dbReference>
<comment type="subunit">
    <text evidence="4">Homodimer.</text>
</comment>
<feature type="domain" description="DRBM" evidence="16">
    <location>
        <begin position="139"/>
        <end position="208"/>
    </location>
</feature>
<keyword evidence="13" id="KW-0378">Hydrolase</keyword>
<dbReference type="GO" id="GO:0003725">
    <property type="term" value="F:double-stranded RNA binding"/>
    <property type="evidence" value="ECO:0007669"/>
    <property type="project" value="TreeGrafter"/>
</dbReference>
<dbReference type="InterPro" id="IPR036389">
    <property type="entry name" value="RNase_III_sf"/>
</dbReference>
<dbReference type="SMART" id="SM00358">
    <property type="entry name" value="DSRM"/>
    <property type="match status" value="1"/>
</dbReference>
<comment type="caution">
    <text evidence="18">The sequence shown here is derived from an EMBL/GenBank/DDBJ whole genome shotgun (WGS) entry which is preliminary data.</text>
</comment>
<dbReference type="EMBL" id="BARS01043226">
    <property type="protein sequence ID" value="GAG37351.1"/>
    <property type="molecule type" value="Genomic_DNA"/>
</dbReference>
<evidence type="ECO:0000259" key="17">
    <source>
        <dbReference type="PROSITE" id="PS50142"/>
    </source>
</evidence>
<evidence type="ECO:0000256" key="2">
    <source>
        <dbReference type="ARBA" id="ARBA00004496"/>
    </source>
</evidence>
<evidence type="ECO:0000256" key="3">
    <source>
        <dbReference type="ARBA" id="ARBA00010183"/>
    </source>
</evidence>
<keyword evidence="7" id="KW-0698">rRNA processing</keyword>
<dbReference type="CDD" id="cd00593">
    <property type="entry name" value="RIBOc"/>
    <property type="match status" value="1"/>
</dbReference>
<evidence type="ECO:0000256" key="12">
    <source>
        <dbReference type="ARBA" id="ARBA00022759"/>
    </source>
</evidence>
<dbReference type="GO" id="GO:0010468">
    <property type="term" value="P:regulation of gene expression"/>
    <property type="evidence" value="ECO:0007669"/>
    <property type="project" value="TreeGrafter"/>
</dbReference>
<evidence type="ECO:0000256" key="15">
    <source>
        <dbReference type="ARBA" id="ARBA00022884"/>
    </source>
</evidence>
<evidence type="ECO:0000256" key="6">
    <source>
        <dbReference type="ARBA" id="ARBA00022490"/>
    </source>
</evidence>
<dbReference type="FunFam" id="3.30.160.20:FF:000003">
    <property type="entry name" value="Ribonuclease 3"/>
    <property type="match status" value="1"/>
</dbReference>
<dbReference type="Gene3D" id="3.30.160.20">
    <property type="match status" value="1"/>
</dbReference>
<dbReference type="NCBIfam" id="TIGR02191">
    <property type="entry name" value="RNaseIII"/>
    <property type="match status" value="1"/>
</dbReference>
<organism evidence="18">
    <name type="scientific">marine sediment metagenome</name>
    <dbReference type="NCBI Taxonomy" id="412755"/>
    <lineage>
        <taxon>unclassified sequences</taxon>
        <taxon>metagenomes</taxon>
        <taxon>ecological metagenomes</taxon>
    </lineage>
</organism>
<evidence type="ECO:0000313" key="18">
    <source>
        <dbReference type="EMBL" id="GAG37351.1"/>
    </source>
</evidence>
<sequence length="211" mass="23358">EQAFVHLSYLNENPGFARPSNERLEFLGDAILNFIVTEKLYEEFPKLPEGELTEIRASLVCRDTLAELASSLKLGDWLLLGRGEKANEGRAKASNLANAMEALLGALYLDQGLARTRRFILRQLKPELKKIKAGKTTPNYKALVQELIQGQKRPTPVYRLVEATGPDHSKQFTAEILVEGEALGRGAGKSKKTAESQAARAAWEKLRCSHG</sequence>
<name>X0YKS6_9ZZZZ</name>
<dbReference type="AlphaFoldDB" id="X0YKS6"/>
<keyword evidence="15" id="KW-0694">RNA-binding</keyword>
<dbReference type="InterPro" id="IPR011907">
    <property type="entry name" value="RNase_III"/>
</dbReference>
<evidence type="ECO:0000256" key="14">
    <source>
        <dbReference type="ARBA" id="ARBA00022842"/>
    </source>
</evidence>
<feature type="domain" description="RNase III" evidence="17">
    <location>
        <begin position="1"/>
        <end position="112"/>
    </location>
</feature>
<dbReference type="Gene3D" id="1.10.1520.10">
    <property type="entry name" value="Ribonuclease III domain"/>
    <property type="match status" value="1"/>
</dbReference>
<evidence type="ECO:0000256" key="13">
    <source>
        <dbReference type="ARBA" id="ARBA00022801"/>
    </source>
</evidence>
<evidence type="ECO:0000256" key="10">
    <source>
        <dbReference type="ARBA" id="ARBA00022722"/>
    </source>
</evidence>
<reference evidence="18" key="1">
    <citation type="journal article" date="2014" name="Front. Microbiol.">
        <title>High frequency of phylogenetically diverse reductive dehalogenase-homologous genes in deep subseafloor sedimentary metagenomes.</title>
        <authorList>
            <person name="Kawai M."/>
            <person name="Futagami T."/>
            <person name="Toyoda A."/>
            <person name="Takaki Y."/>
            <person name="Nishi S."/>
            <person name="Hori S."/>
            <person name="Arai W."/>
            <person name="Tsubouchi T."/>
            <person name="Morono Y."/>
            <person name="Uchiyama I."/>
            <person name="Ito T."/>
            <person name="Fujiyama A."/>
            <person name="Inagaki F."/>
            <person name="Takami H."/>
        </authorList>
    </citation>
    <scope>NUCLEOTIDE SEQUENCE</scope>
    <source>
        <strain evidence="18">Expedition CK06-06</strain>
    </source>
</reference>
<gene>
    <name evidence="18" type="ORF">S01H1_65471</name>
</gene>
<dbReference type="FunFam" id="1.10.1520.10:FF:000001">
    <property type="entry name" value="Ribonuclease 3"/>
    <property type="match status" value="1"/>
</dbReference>
<dbReference type="GO" id="GO:0046872">
    <property type="term" value="F:metal ion binding"/>
    <property type="evidence" value="ECO:0007669"/>
    <property type="project" value="UniProtKB-KW"/>
</dbReference>
<dbReference type="PANTHER" id="PTHR11207:SF0">
    <property type="entry name" value="RIBONUCLEASE 3"/>
    <property type="match status" value="1"/>
</dbReference>
<keyword evidence="9" id="KW-0819">tRNA processing</keyword>
<dbReference type="PROSITE" id="PS50142">
    <property type="entry name" value="RNASE_3_2"/>
    <property type="match status" value="1"/>
</dbReference>
<dbReference type="GO" id="GO:0005737">
    <property type="term" value="C:cytoplasm"/>
    <property type="evidence" value="ECO:0007669"/>
    <property type="project" value="UniProtKB-SubCell"/>
</dbReference>
<evidence type="ECO:0000256" key="4">
    <source>
        <dbReference type="ARBA" id="ARBA00011738"/>
    </source>
</evidence>
<keyword evidence="12" id="KW-0255">Endonuclease</keyword>
<dbReference type="GO" id="GO:0004525">
    <property type="term" value="F:ribonuclease III activity"/>
    <property type="evidence" value="ECO:0007669"/>
    <property type="project" value="UniProtKB-EC"/>
</dbReference>
<dbReference type="CDD" id="cd10845">
    <property type="entry name" value="DSRM_RNAse_III_family"/>
    <property type="match status" value="1"/>
</dbReference>
<dbReference type="HAMAP" id="MF_00104">
    <property type="entry name" value="RNase_III"/>
    <property type="match status" value="1"/>
</dbReference>
<evidence type="ECO:0000256" key="9">
    <source>
        <dbReference type="ARBA" id="ARBA00022694"/>
    </source>
</evidence>
<dbReference type="InterPro" id="IPR014720">
    <property type="entry name" value="dsRBD_dom"/>
</dbReference>
<dbReference type="SUPFAM" id="SSF69065">
    <property type="entry name" value="RNase III domain-like"/>
    <property type="match status" value="1"/>
</dbReference>
<keyword evidence="11" id="KW-0479">Metal-binding</keyword>
<keyword evidence="10" id="KW-0540">Nuclease</keyword>
<dbReference type="GO" id="GO:0006397">
    <property type="term" value="P:mRNA processing"/>
    <property type="evidence" value="ECO:0007669"/>
    <property type="project" value="UniProtKB-KW"/>
</dbReference>
<dbReference type="Pfam" id="PF14622">
    <property type="entry name" value="Ribonucleas_3_3"/>
    <property type="match status" value="1"/>
</dbReference>
<evidence type="ECO:0000256" key="11">
    <source>
        <dbReference type="ARBA" id="ARBA00022723"/>
    </source>
</evidence>
<dbReference type="PROSITE" id="PS50137">
    <property type="entry name" value="DS_RBD"/>
    <property type="match status" value="1"/>
</dbReference>
<feature type="non-terminal residue" evidence="18">
    <location>
        <position position="1"/>
    </location>
</feature>
<comment type="subcellular location">
    <subcellularLocation>
        <location evidence="2">Cytoplasm</location>
    </subcellularLocation>
</comment>
<evidence type="ECO:0000256" key="7">
    <source>
        <dbReference type="ARBA" id="ARBA00022552"/>
    </source>
</evidence>
<protein>
    <recommendedName>
        <fullName evidence="5">ribonuclease III</fullName>
        <ecNumber evidence="5">3.1.26.3</ecNumber>
    </recommendedName>
</protein>
<evidence type="ECO:0000256" key="1">
    <source>
        <dbReference type="ARBA" id="ARBA00000109"/>
    </source>
</evidence>
<dbReference type="GO" id="GO:0008033">
    <property type="term" value="P:tRNA processing"/>
    <property type="evidence" value="ECO:0007669"/>
    <property type="project" value="UniProtKB-KW"/>
</dbReference>
<comment type="similarity">
    <text evidence="3">Belongs to the ribonuclease III family.</text>
</comment>
<proteinExistence type="inferred from homology"/>
<comment type="catalytic activity">
    <reaction evidence="1">
        <text>Endonucleolytic cleavage to 5'-phosphomonoester.</text>
        <dbReference type="EC" id="3.1.26.3"/>
    </reaction>
</comment>
<accession>X0YKS6</accession>